<accession>A0A1F5MI10</accession>
<gene>
    <name evidence="1" type="ORF">A3I48_04325</name>
</gene>
<evidence type="ECO:0008006" key="3">
    <source>
        <dbReference type="Google" id="ProtNLM"/>
    </source>
</evidence>
<sequence length="75" mass="8802">MRIRNTVDERVAIFIKNPQDLILNNHALREPYQGLRSIDITSNWRVIYKEIHEGGEISAYFVLLGTHELYETESN</sequence>
<organism evidence="1 2">
    <name type="scientific">Candidatus Daviesbacteria bacterium RIFCSPLOWO2_02_FULL_36_7</name>
    <dbReference type="NCBI Taxonomy" id="1797792"/>
    <lineage>
        <taxon>Bacteria</taxon>
        <taxon>Candidatus Daviesiibacteriota</taxon>
    </lineage>
</organism>
<dbReference type="EMBL" id="MFDT01000013">
    <property type="protein sequence ID" value="OGE64969.1"/>
    <property type="molecule type" value="Genomic_DNA"/>
</dbReference>
<name>A0A1F5MI10_9BACT</name>
<proteinExistence type="predicted"/>
<evidence type="ECO:0000313" key="2">
    <source>
        <dbReference type="Proteomes" id="UP000178859"/>
    </source>
</evidence>
<reference evidence="1 2" key="1">
    <citation type="journal article" date="2016" name="Nat. Commun.">
        <title>Thousands of microbial genomes shed light on interconnected biogeochemical processes in an aquifer system.</title>
        <authorList>
            <person name="Anantharaman K."/>
            <person name="Brown C.T."/>
            <person name="Hug L.A."/>
            <person name="Sharon I."/>
            <person name="Castelle C.J."/>
            <person name="Probst A.J."/>
            <person name="Thomas B.C."/>
            <person name="Singh A."/>
            <person name="Wilkins M.J."/>
            <person name="Karaoz U."/>
            <person name="Brodie E.L."/>
            <person name="Williams K.H."/>
            <person name="Hubbard S.S."/>
            <person name="Banfield J.F."/>
        </authorList>
    </citation>
    <scope>NUCLEOTIDE SEQUENCE [LARGE SCALE GENOMIC DNA]</scope>
</reference>
<protein>
    <recommendedName>
        <fullName evidence="3">Plasmid stabilization protein</fullName>
    </recommendedName>
</protein>
<comment type="caution">
    <text evidence="1">The sequence shown here is derived from an EMBL/GenBank/DDBJ whole genome shotgun (WGS) entry which is preliminary data.</text>
</comment>
<dbReference type="InterPro" id="IPR035093">
    <property type="entry name" value="RelE/ParE_toxin_dom_sf"/>
</dbReference>
<dbReference type="Proteomes" id="UP000178859">
    <property type="component" value="Unassembled WGS sequence"/>
</dbReference>
<dbReference type="SUPFAM" id="SSF143011">
    <property type="entry name" value="RelE-like"/>
    <property type="match status" value="1"/>
</dbReference>
<dbReference type="AlphaFoldDB" id="A0A1F5MI10"/>
<dbReference type="Gene3D" id="3.30.2310.20">
    <property type="entry name" value="RelE-like"/>
    <property type="match status" value="1"/>
</dbReference>
<evidence type="ECO:0000313" key="1">
    <source>
        <dbReference type="EMBL" id="OGE64969.1"/>
    </source>
</evidence>